<keyword evidence="5" id="KW-1185">Reference proteome</keyword>
<dbReference type="PANTHER" id="PTHR43767:SF10">
    <property type="entry name" value="SURFACTIN SYNTHASE SUBUNIT 1"/>
    <property type="match status" value="1"/>
</dbReference>
<accession>A0A1H2FIU9</accession>
<dbReference type="InterPro" id="IPR045851">
    <property type="entry name" value="AMP-bd_C_sf"/>
</dbReference>
<dbReference type="Gene3D" id="3.10.129.10">
    <property type="entry name" value="Hotdog Thioesterase"/>
    <property type="match status" value="1"/>
</dbReference>
<feature type="domain" description="AMP-dependent synthetase/ligase" evidence="1">
    <location>
        <begin position="163"/>
        <end position="520"/>
    </location>
</feature>
<dbReference type="InterPro" id="IPR050237">
    <property type="entry name" value="ATP-dep_AMP-bd_enzyme"/>
</dbReference>
<organism evidence="4 5">
    <name type="scientific">Halopseudomonas salegens</name>
    <dbReference type="NCBI Taxonomy" id="1434072"/>
    <lineage>
        <taxon>Bacteria</taxon>
        <taxon>Pseudomonadati</taxon>
        <taxon>Pseudomonadota</taxon>
        <taxon>Gammaproteobacteria</taxon>
        <taxon>Pseudomonadales</taxon>
        <taxon>Pseudomonadaceae</taxon>
        <taxon>Halopseudomonas</taxon>
    </lineage>
</organism>
<evidence type="ECO:0000259" key="1">
    <source>
        <dbReference type="Pfam" id="PF00501"/>
    </source>
</evidence>
<dbReference type="Proteomes" id="UP000243924">
    <property type="component" value="Chromosome I"/>
</dbReference>
<name>A0A1H2FIU9_9GAMM</name>
<proteinExistence type="predicted"/>
<feature type="domain" description="AMP-binding enzyme C-terminal" evidence="3">
    <location>
        <begin position="572"/>
        <end position="644"/>
    </location>
</feature>
<evidence type="ECO:0000313" key="4">
    <source>
        <dbReference type="EMBL" id="SDU07232.1"/>
    </source>
</evidence>
<dbReference type="PANTHER" id="PTHR43767">
    <property type="entry name" value="LONG-CHAIN-FATTY-ACID--COA LIGASE"/>
    <property type="match status" value="1"/>
</dbReference>
<evidence type="ECO:0000259" key="3">
    <source>
        <dbReference type="Pfam" id="PF13193"/>
    </source>
</evidence>
<protein>
    <submittedName>
        <fullName evidence="4">Fatty-acyl-CoA synthase</fullName>
    </submittedName>
</protein>
<dbReference type="Gene3D" id="3.40.50.12780">
    <property type="entry name" value="N-terminal domain of ligase-like"/>
    <property type="match status" value="1"/>
</dbReference>
<feature type="domain" description="MaoC-like" evidence="2">
    <location>
        <begin position="4"/>
        <end position="108"/>
    </location>
</feature>
<dbReference type="RefSeq" id="WP_172830103.1">
    <property type="nucleotide sequence ID" value="NZ_LT629787.1"/>
</dbReference>
<dbReference type="GO" id="GO:0016877">
    <property type="term" value="F:ligase activity, forming carbon-sulfur bonds"/>
    <property type="evidence" value="ECO:0007669"/>
    <property type="project" value="UniProtKB-ARBA"/>
</dbReference>
<reference evidence="5" key="1">
    <citation type="submission" date="2016-10" db="EMBL/GenBank/DDBJ databases">
        <authorList>
            <person name="Varghese N."/>
            <person name="Submissions S."/>
        </authorList>
    </citation>
    <scope>NUCLEOTIDE SEQUENCE [LARGE SCALE GENOMIC DNA]</scope>
    <source>
        <strain evidence="5">CECT 8338</strain>
    </source>
</reference>
<dbReference type="Pfam" id="PF01575">
    <property type="entry name" value="MaoC_dehydratas"/>
    <property type="match status" value="1"/>
</dbReference>
<gene>
    <name evidence="4" type="ORF">SAMN05216210_1591</name>
</gene>
<dbReference type="AlphaFoldDB" id="A0A1H2FIU9"/>
<dbReference type="InterPro" id="IPR042099">
    <property type="entry name" value="ANL_N_sf"/>
</dbReference>
<dbReference type="Gene3D" id="3.30.300.30">
    <property type="match status" value="1"/>
</dbReference>
<evidence type="ECO:0000313" key="5">
    <source>
        <dbReference type="Proteomes" id="UP000243924"/>
    </source>
</evidence>
<dbReference type="Pfam" id="PF13193">
    <property type="entry name" value="AMP-binding_C"/>
    <property type="match status" value="1"/>
</dbReference>
<dbReference type="EMBL" id="LT629787">
    <property type="protein sequence ID" value="SDU07232.1"/>
    <property type="molecule type" value="Genomic_DNA"/>
</dbReference>
<sequence>MAAPEQSRWLTVTRQMVNQHALTTGDGFAEWVHCDDDRAAREMPYGGAIVQGFLQVALLIQLCQDIGDDDHYDINHSLNYGFDRLRFLHPLVVGRAVRARVNSREKTPHPRGGIRLKLAVELEDDQGNVVLAADWLFYRQPIPAPINSNLTTAGVSRWTEVLQQLAASRPDKPAWTLAEQTFTHNQVWREVQQLASALRQAGIRPGDRVAVLASPRPEPWALFLACCACDAIYVALDPAGRDTTLTTQIAQADPALIMDLLAEPRLTEQPGLLQWSTVEVALPQLAAAIAAVQCRAAQTPHPENALLDTRDARLLVFTPGSSGEPKGVLHSEATLLRMAAEISRGLDLTARSRMLCHLPMGHLSGLLDTCAAAQWVGAKLVFQPVNKPAKVLATISGEAISVLIGVPAWCVRLLADKRWAHSDFSALQRIVLIAERPGTELCRRLLKTGAIVQRGYGLSEGVSLCSLSPPGLAAPELSESVGRILPGIRARLVDELGLDVPEGAAGEIQLPRDWRMLAYWRDPQSTQAVLTPDGWLHSGDLAVADAAGTLRLQGRLAGRFLSVGQEVVPEVIEEALESLDQVVQAVVVSVSDAVRGAVGVAFVVPVNFQVDAAELEAALSELLPVEQLPRHWVLSADLPLLSIGKPDRALLSLDAEHVFAGSKQS</sequence>
<dbReference type="Pfam" id="PF00501">
    <property type="entry name" value="AMP-binding"/>
    <property type="match status" value="1"/>
</dbReference>
<dbReference type="SUPFAM" id="SSF54637">
    <property type="entry name" value="Thioesterase/thiol ester dehydrase-isomerase"/>
    <property type="match status" value="1"/>
</dbReference>
<dbReference type="CDD" id="cd04433">
    <property type="entry name" value="AFD_class_I"/>
    <property type="match status" value="1"/>
</dbReference>
<dbReference type="STRING" id="1434072.SAMN05216210_1591"/>
<dbReference type="InterPro" id="IPR002539">
    <property type="entry name" value="MaoC-like_dom"/>
</dbReference>
<dbReference type="InterPro" id="IPR025110">
    <property type="entry name" value="AMP-bd_C"/>
</dbReference>
<dbReference type="InterPro" id="IPR000873">
    <property type="entry name" value="AMP-dep_synth/lig_dom"/>
</dbReference>
<dbReference type="SUPFAM" id="SSF56801">
    <property type="entry name" value="Acetyl-CoA synthetase-like"/>
    <property type="match status" value="1"/>
</dbReference>
<evidence type="ECO:0000259" key="2">
    <source>
        <dbReference type="Pfam" id="PF01575"/>
    </source>
</evidence>
<dbReference type="InterPro" id="IPR029069">
    <property type="entry name" value="HotDog_dom_sf"/>
</dbReference>